<keyword evidence="2" id="KW-0804">Transcription</keyword>
<dbReference type="Gene3D" id="2.170.120.12">
    <property type="entry name" value="DNA-directed RNA polymerase, insert domain"/>
    <property type="match status" value="1"/>
</dbReference>
<keyword evidence="1" id="KW-0240">DNA-directed RNA polymerase</keyword>
<dbReference type="InterPro" id="IPR036603">
    <property type="entry name" value="RBP11-like"/>
</dbReference>
<name>A0A140JZM3_9EUKA</name>
<dbReference type="GO" id="GO:0003899">
    <property type="term" value="F:DNA-directed RNA polymerase activity"/>
    <property type="evidence" value="ECO:0007669"/>
    <property type="project" value="InterPro"/>
</dbReference>
<proteinExistence type="predicted"/>
<feature type="domain" description="DNA-directed RNA polymerase RpoA/D/Rpb3-type" evidence="3">
    <location>
        <begin position="20"/>
        <end position="243"/>
    </location>
</feature>
<geneLocation type="plastid" evidence="4"/>
<dbReference type="Pfam" id="PF01193">
    <property type="entry name" value="RNA_pol_L"/>
    <property type="match status" value="1"/>
</dbReference>
<dbReference type="SUPFAM" id="SSF47789">
    <property type="entry name" value="C-terminal domain of RNA polymerase alpha subunit"/>
    <property type="match status" value="1"/>
</dbReference>
<dbReference type="SUPFAM" id="SSF56553">
    <property type="entry name" value="Insert subdomain of RNA polymerase alpha subunit"/>
    <property type="match status" value="1"/>
</dbReference>
<protein>
    <submittedName>
        <fullName evidence="4">RNA polymerase alpha subunit</fullName>
    </submittedName>
</protein>
<evidence type="ECO:0000259" key="3">
    <source>
        <dbReference type="SMART" id="SM00662"/>
    </source>
</evidence>
<dbReference type="EMBL" id="AP014948">
    <property type="protein sequence ID" value="BAU62550.1"/>
    <property type="molecule type" value="Genomic_DNA"/>
</dbReference>
<dbReference type="RefSeq" id="YP_009240416.1">
    <property type="nucleotide sequence ID" value="NC_029742.1"/>
</dbReference>
<dbReference type="InterPro" id="IPR011263">
    <property type="entry name" value="DNA-dir_RNA_pol_RpoA/D/Rpb3"/>
</dbReference>
<dbReference type="SUPFAM" id="SSF55257">
    <property type="entry name" value="RBP11-like subunits of RNA polymerase"/>
    <property type="match status" value="1"/>
</dbReference>
<dbReference type="GO" id="GO:0046983">
    <property type="term" value="F:protein dimerization activity"/>
    <property type="evidence" value="ECO:0007669"/>
    <property type="project" value="InterPro"/>
</dbReference>
<accession>A0A140JZM3</accession>
<reference evidence="4" key="1">
    <citation type="journal article" date="2016" name="J. Plant Res.">
        <title>Plastid genome sequences of Gymnochlora stellata, Lotharella vacuolata, and Partenskyella glossopodia reveal remarkable structural conservation among chlorarachniophyte species.</title>
        <authorList>
            <person name="Suzuki S."/>
            <person name="Hirakawa Y."/>
            <person name="Kofuji R."/>
            <person name="Sugita M."/>
            <person name="Ishida K."/>
        </authorList>
    </citation>
    <scope>NUCLEOTIDE SEQUENCE</scope>
    <source>
        <strain evidence="4">RCC365</strain>
    </source>
</reference>
<dbReference type="Gene3D" id="1.10.150.20">
    <property type="entry name" value="5' to 3' exonuclease, C-terminal subdomain"/>
    <property type="match status" value="1"/>
</dbReference>
<dbReference type="SMART" id="SM00662">
    <property type="entry name" value="RPOLD"/>
    <property type="match status" value="1"/>
</dbReference>
<evidence type="ECO:0000256" key="2">
    <source>
        <dbReference type="ARBA" id="ARBA00023163"/>
    </source>
</evidence>
<dbReference type="GO" id="GO:0006351">
    <property type="term" value="P:DNA-templated transcription"/>
    <property type="evidence" value="ECO:0007669"/>
    <property type="project" value="InterPro"/>
</dbReference>
<gene>
    <name evidence="4" type="primary">rpoA</name>
</gene>
<dbReference type="AlphaFoldDB" id="A0A140JZM3"/>
<dbReference type="InterPro" id="IPR036643">
    <property type="entry name" value="RNApol_insert_sf"/>
</dbReference>
<sequence>MEYMLFSCIESRIKNDGSCYSRFQIGPFFKDQAIIYSNTLRRILLSDISNITIIGVNIIGINHEYAFLDGAKESILDLLLNLKQVVFIKNIYTLENVNYFAYLRSFGPKIIKAKNIILPNILRCINNNQYLGTLSSNGKLIMKIHLVNQFPNLFSLLGNFSPNSLLSFYTSFNLINTQFPIILDSNFSCVNKVNYNVNFSDRLENSFDSMFLEIWTNGALLPCVAIQNSLKNIINLFFSIYDISSNNILLDDSNLLLESYIKSIVSKASFLKINFFNSCSDICYHNSLCSKQNLFVNKNIDCLDIPLYSKYLLKKDNIFTFEDLTKIKKSDLMLNYNFSKKSLRYLEKNMLIYNLCIKS</sequence>
<dbReference type="GeneID" id="27110083"/>
<organism evidence="4">
    <name type="scientific">Partenskyella glossopodia</name>
    <dbReference type="NCBI Taxonomy" id="552666"/>
    <lineage>
        <taxon>Eukaryota</taxon>
        <taxon>Sar</taxon>
        <taxon>Rhizaria</taxon>
        <taxon>Cercozoa</taxon>
        <taxon>Chlorarachniophyceae</taxon>
        <taxon>Partenskyella</taxon>
    </lineage>
</organism>
<dbReference type="Pfam" id="PF01000">
    <property type="entry name" value="RNA_pol_A_bac"/>
    <property type="match status" value="1"/>
</dbReference>
<evidence type="ECO:0000313" key="4">
    <source>
        <dbReference type="EMBL" id="BAU62550.1"/>
    </source>
</evidence>
<keyword evidence="4" id="KW-0934">Plastid</keyword>
<dbReference type="Gene3D" id="3.30.1360.10">
    <property type="entry name" value="RNA polymerase, RBP11-like subunit"/>
    <property type="match status" value="1"/>
</dbReference>
<dbReference type="GO" id="GO:0000428">
    <property type="term" value="C:DNA-directed RNA polymerase complex"/>
    <property type="evidence" value="ECO:0007669"/>
    <property type="project" value="UniProtKB-KW"/>
</dbReference>
<dbReference type="InterPro" id="IPR011262">
    <property type="entry name" value="DNA-dir_RNA_pol_insert"/>
</dbReference>
<evidence type="ECO:0000256" key="1">
    <source>
        <dbReference type="ARBA" id="ARBA00022478"/>
    </source>
</evidence>